<name>A0A2P6SBC2_ROSCH</name>
<evidence type="ECO:0000256" key="2">
    <source>
        <dbReference type="ARBA" id="ARBA00022741"/>
    </source>
</evidence>
<evidence type="ECO:0000256" key="1">
    <source>
        <dbReference type="ARBA" id="ARBA00004123"/>
    </source>
</evidence>
<keyword evidence="4" id="KW-0067">ATP-binding</keyword>
<comment type="caution">
    <text evidence="6">The sequence shown here is derived from an EMBL/GenBank/DDBJ whole genome shotgun (WGS) entry which is preliminary data.</text>
</comment>
<proteinExistence type="predicted"/>
<dbReference type="OMA" id="WMEISMA"/>
<keyword evidence="2" id="KW-0547">Nucleotide-binding</keyword>
<dbReference type="InterPro" id="IPR044567">
    <property type="entry name" value="CLSY/DRD1"/>
</dbReference>
<dbReference type="Proteomes" id="UP000238479">
    <property type="component" value="Chromosome 1"/>
</dbReference>
<keyword evidence="3" id="KW-0347">Helicase</keyword>
<evidence type="ECO:0000313" key="7">
    <source>
        <dbReference type="Proteomes" id="UP000238479"/>
    </source>
</evidence>
<dbReference type="STRING" id="74649.A0A2P6SBC2"/>
<dbReference type="EMBL" id="PDCK01000039">
    <property type="protein sequence ID" value="PRQ55967.1"/>
    <property type="molecule type" value="Genomic_DNA"/>
</dbReference>
<dbReference type="GO" id="GO:0004386">
    <property type="term" value="F:helicase activity"/>
    <property type="evidence" value="ECO:0007669"/>
    <property type="project" value="UniProtKB-KW"/>
</dbReference>
<comment type="subcellular location">
    <subcellularLocation>
        <location evidence="1">Nucleus</location>
    </subcellularLocation>
</comment>
<keyword evidence="7" id="KW-1185">Reference proteome</keyword>
<evidence type="ECO:0000313" key="6">
    <source>
        <dbReference type="EMBL" id="PRQ55967.1"/>
    </source>
</evidence>
<dbReference type="PANTHER" id="PTHR45821">
    <property type="entry name" value="SNF2 DOMAIN-CONTAINING PROTEIN CLASSY 2-RELATED"/>
    <property type="match status" value="1"/>
</dbReference>
<accession>A0A2P6SBC2</accession>
<evidence type="ECO:0000256" key="4">
    <source>
        <dbReference type="ARBA" id="ARBA00022840"/>
    </source>
</evidence>
<protein>
    <submittedName>
        <fullName evidence="6">Uncharacterized protein</fullName>
    </submittedName>
</protein>
<dbReference type="GO" id="GO:0005634">
    <property type="term" value="C:nucleus"/>
    <property type="evidence" value="ECO:0007669"/>
    <property type="project" value="UniProtKB-SubCell"/>
</dbReference>
<dbReference type="AlphaFoldDB" id="A0A2P6SBC2"/>
<organism evidence="6 7">
    <name type="scientific">Rosa chinensis</name>
    <name type="common">China rose</name>
    <dbReference type="NCBI Taxonomy" id="74649"/>
    <lineage>
        <taxon>Eukaryota</taxon>
        <taxon>Viridiplantae</taxon>
        <taxon>Streptophyta</taxon>
        <taxon>Embryophyta</taxon>
        <taxon>Tracheophyta</taxon>
        <taxon>Spermatophyta</taxon>
        <taxon>Magnoliopsida</taxon>
        <taxon>eudicotyledons</taxon>
        <taxon>Gunneridae</taxon>
        <taxon>Pentapetalae</taxon>
        <taxon>rosids</taxon>
        <taxon>fabids</taxon>
        <taxon>Rosales</taxon>
        <taxon>Rosaceae</taxon>
        <taxon>Rosoideae</taxon>
        <taxon>Rosoideae incertae sedis</taxon>
        <taxon>Rosa</taxon>
    </lineage>
</organism>
<evidence type="ECO:0000256" key="5">
    <source>
        <dbReference type="ARBA" id="ARBA00023242"/>
    </source>
</evidence>
<dbReference type="GO" id="GO:0080188">
    <property type="term" value="P:gene silencing by siRNA-directed DNA methylation"/>
    <property type="evidence" value="ECO:0007669"/>
    <property type="project" value="InterPro"/>
</dbReference>
<keyword evidence="5" id="KW-0539">Nucleus</keyword>
<dbReference type="Gramene" id="PRQ55967">
    <property type="protein sequence ID" value="PRQ55967"/>
    <property type="gene ID" value="RchiOBHm_Chr1g0330471"/>
</dbReference>
<keyword evidence="3" id="KW-0378">Hydrolase</keyword>
<gene>
    <name evidence="6" type="ORF">RchiOBHm_Chr1g0330471</name>
</gene>
<reference evidence="6 7" key="1">
    <citation type="journal article" date="2018" name="Nat. Genet.">
        <title>The Rosa genome provides new insights in the design of modern roses.</title>
        <authorList>
            <person name="Bendahmane M."/>
        </authorList>
    </citation>
    <scope>NUCLEOTIDE SEQUENCE [LARGE SCALE GENOMIC DNA]</scope>
    <source>
        <strain evidence="7">cv. Old Blush</strain>
    </source>
</reference>
<dbReference type="GO" id="GO:0005524">
    <property type="term" value="F:ATP binding"/>
    <property type="evidence" value="ECO:0007669"/>
    <property type="project" value="UniProtKB-KW"/>
</dbReference>
<dbReference type="PANTHER" id="PTHR45821:SF1">
    <property type="entry name" value="ATP-DEPENDENT HELICASE FAMILY PROTEIN-RELATED"/>
    <property type="match status" value="1"/>
</dbReference>
<evidence type="ECO:0000256" key="3">
    <source>
        <dbReference type="ARBA" id="ARBA00022806"/>
    </source>
</evidence>
<sequence>MRNEAAQKRSGSTSAVVDYSDPFAILNLPERLDDNGGYGSVDKDMKEFLSWTQQILHPLFAKFPPLSTVYMEEGKRQSRLVSKFACQQATSLAQNNVIDLDNDLLDNNAPAASLPIVIIDSDEEHSEDQRPSYSFQEVFMIQPSEQVFRKDFRVRNCDENKVSVGEASPSAKSENNKDAGVYLGVEDDESTEEDDDLGDAWMEISMALESLKDVAVDPSSEQKTSEGGEDCDCERSFLLKDDLGYVCCICGVIERGIDMMFEFQYNKVKKSTRTCMPDSRNAKDRDLTEVGGVKLSEDGLIVPEISDTQDI</sequence>